<dbReference type="CDD" id="cd22908">
    <property type="entry name" value="HFD_NFYC-like"/>
    <property type="match status" value="1"/>
</dbReference>
<comment type="subcellular location">
    <subcellularLocation>
        <location evidence="1">Nucleus</location>
    </subcellularLocation>
</comment>
<accession>A0A0C9QSE5</accession>
<feature type="region of interest" description="Disordered" evidence="7">
    <location>
        <begin position="226"/>
        <end position="248"/>
    </location>
</feature>
<evidence type="ECO:0000256" key="7">
    <source>
        <dbReference type="SAM" id="MobiDB-lite"/>
    </source>
</evidence>
<dbReference type="PANTHER" id="PTHR10252:SF54">
    <property type="entry name" value="CHROMATIN ACCESSIBILITY COMPLEX PROTEIN 1"/>
    <property type="match status" value="1"/>
</dbReference>
<dbReference type="EMBL" id="GCHU01011878">
    <property type="protein sequence ID" value="JAG87620.1"/>
    <property type="molecule type" value="Transcribed_RNA"/>
</dbReference>
<evidence type="ECO:0000259" key="8">
    <source>
        <dbReference type="Pfam" id="PF00125"/>
    </source>
</evidence>
<evidence type="ECO:0000256" key="2">
    <source>
        <dbReference type="ARBA" id="ARBA00023015"/>
    </source>
</evidence>
<dbReference type="GO" id="GO:0005634">
    <property type="term" value="C:nucleus"/>
    <property type="evidence" value="ECO:0007669"/>
    <property type="project" value="UniProtKB-SubCell"/>
</dbReference>
<dbReference type="AlphaFoldDB" id="A0A0C9QSE5"/>
<dbReference type="GO" id="GO:0046982">
    <property type="term" value="F:protein heterodimerization activity"/>
    <property type="evidence" value="ECO:0007669"/>
    <property type="project" value="InterPro"/>
</dbReference>
<keyword evidence="3" id="KW-0238">DNA-binding</keyword>
<evidence type="ECO:0000256" key="3">
    <source>
        <dbReference type="ARBA" id="ARBA00023125"/>
    </source>
</evidence>
<proteinExistence type="inferred from homology"/>
<feature type="domain" description="Core Histone H2A/H2B/H3" evidence="8">
    <location>
        <begin position="78"/>
        <end position="159"/>
    </location>
</feature>
<dbReference type="Gene3D" id="1.10.20.10">
    <property type="entry name" value="Histone, subunit A"/>
    <property type="match status" value="1"/>
</dbReference>
<evidence type="ECO:0000256" key="5">
    <source>
        <dbReference type="ARBA" id="ARBA00023242"/>
    </source>
</evidence>
<dbReference type="SUPFAM" id="SSF47113">
    <property type="entry name" value="Histone-fold"/>
    <property type="match status" value="1"/>
</dbReference>
<dbReference type="InterPro" id="IPR009072">
    <property type="entry name" value="Histone-fold"/>
</dbReference>
<evidence type="ECO:0000313" key="9">
    <source>
        <dbReference type="EMBL" id="JAG87620.1"/>
    </source>
</evidence>
<protein>
    <submittedName>
        <fullName evidence="9">TSA: Wollemia nobilis Ref_Wollemi_Transcript_11948_1274 transcribed RNA sequence</fullName>
    </submittedName>
</protein>
<dbReference type="Pfam" id="PF00125">
    <property type="entry name" value="Histone"/>
    <property type="match status" value="1"/>
</dbReference>
<organism evidence="9">
    <name type="scientific">Wollemia nobilis</name>
    <dbReference type="NCBI Taxonomy" id="56998"/>
    <lineage>
        <taxon>Eukaryota</taxon>
        <taxon>Viridiplantae</taxon>
        <taxon>Streptophyta</taxon>
        <taxon>Embryophyta</taxon>
        <taxon>Tracheophyta</taxon>
        <taxon>Spermatophyta</taxon>
        <taxon>Pinopsida</taxon>
        <taxon>Pinidae</taxon>
        <taxon>Conifers II</taxon>
        <taxon>Araucariales</taxon>
        <taxon>Araucariaceae</taxon>
        <taxon>Wollemia</taxon>
    </lineage>
</organism>
<keyword evidence="4" id="KW-0804">Transcription</keyword>
<evidence type="ECO:0000256" key="1">
    <source>
        <dbReference type="ARBA" id="ARBA00004123"/>
    </source>
</evidence>
<dbReference type="InterPro" id="IPR007125">
    <property type="entry name" value="H2A/H2B/H3"/>
</dbReference>
<evidence type="ECO:0000256" key="4">
    <source>
        <dbReference type="ARBA" id="ARBA00023163"/>
    </source>
</evidence>
<reference evidence="9" key="1">
    <citation type="submission" date="2015-02" db="EMBL/GenBank/DDBJ databases">
        <title>A transcriptome of Wollemia nobilis - a relic of Gondwana.</title>
        <authorList>
            <person name="Chia J.Y."/>
            <person name="Leong Y.S."/>
            <person name="Abdul Karim S."/>
            <person name="Wan Azmi N."/>
            <person name="Hercus R."/>
            <person name="Croft L."/>
        </authorList>
    </citation>
    <scope>NUCLEOTIDE SEQUENCE</scope>
    <source>
        <strain evidence="9">MaeBrown</strain>
        <tissue evidence="9">Leaf</tissue>
    </source>
</reference>
<dbReference type="PANTHER" id="PTHR10252">
    <property type="entry name" value="HISTONE-LIKE TRANSCRIPTION FACTOR CCAAT-RELATED"/>
    <property type="match status" value="1"/>
</dbReference>
<sequence>MYFSHTPSSMEGNGNYSHVQTTSSPLPPACYGSSSCLAQNSSQNQLFQQRSHIPLQQGTAQSYLRSKEIQGQHLQRFWQKQRQDMEQISEFKQHQLPLARIKKIMKSDEEVKMISAEAPVLFSKACELFILELTLRSWLHTEENKRRTVQKNDIAGAIRRGDILDFLHDIVPTDDIKEEEYGGLWTGPSHVEYVPYGGVPFQFMNAQPYNQNLHPDIMAHTHTQPMPQQLMSQQPLAPEQKLYQHPQQ</sequence>
<dbReference type="FunFam" id="1.10.20.10:FF:000006">
    <property type="entry name" value="Nuclear transcription factor Y subunit gamma"/>
    <property type="match status" value="1"/>
</dbReference>
<name>A0A0C9QSE5_9CONI</name>
<comment type="similarity">
    <text evidence="6">Belongs to the NFYC/HAP5 subunit family.</text>
</comment>
<dbReference type="InterPro" id="IPR050568">
    <property type="entry name" value="Transcr_DNA_Rep_Reg"/>
</dbReference>
<keyword evidence="5" id="KW-0539">Nucleus</keyword>
<feature type="compositionally biased region" description="Low complexity" evidence="7">
    <location>
        <begin position="226"/>
        <end position="238"/>
    </location>
</feature>
<keyword evidence="2" id="KW-0805">Transcription regulation</keyword>
<dbReference type="GO" id="GO:0006355">
    <property type="term" value="P:regulation of DNA-templated transcription"/>
    <property type="evidence" value="ECO:0007669"/>
    <property type="project" value="TreeGrafter"/>
</dbReference>
<dbReference type="GO" id="GO:0000976">
    <property type="term" value="F:transcription cis-regulatory region binding"/>
    <property type="evidence" value="ECO:0007669"/>
    <property type="project" value="TreeGrafter"/>
</dbReference>
<feature type="region of interest" description="Disordered" evidence="7">
    <location>
        <begin position="1"/>
        <end position="24"/>
    </location>
</feature>
<evidence type="ECO:0000256" key="6">
    <source>
        <dbReference type="ARBA" id="ARBA00038129"/>
    </source>
</evidence>